<feature type="active site" description="Charge relay system" evidence="6 7">
    <location>
        <position position="489"/>
    </location>
</feature>
<gene>
    <name evidence="10" type="ORF">SEMRO_122_G059160.1</name>
</gene>
<dbReference type="InterPro" id="IPR023828">
    <property type="entry name" value="Peptidase_S8_Ser-AS"/>
</dbReference>
<evidence type="ECO:0000313" key="11">
    <source>
        <dbReference type="Proteomes" id="UP001153069"/>
    </source>
</evidence>
<dbReference type="InterPro" id="IPR008979">
    <property type="entry name" value="Galactose-bd-like_sf"/>
</dbReference>
<feature type="domain" description="P/Homo B" evidence="9">
    <location>
        <begin position="565"/>
        <end position="710"/>
    </location>
</feature>
<dbReference type="Pfam" id="PF01483">
    <property type="entry name" value="P_proprotein"/>
    <property type="match status" value="1"/>
</dbReference>
<comment type="similarity">
    <text evidence="7">Belongs to the peptidase S8 family.</text>
</comment>
<comment type="caution">
    <text evidence="10">The sequence shown here is derived from an EMBL/GenBank/DDBJ whole genome shotgun (WGS) entry which is preliminary data.</text>
</comment>
<dbReference type="AlphaFoldDB" id="A0A9N8DFQ7"/>
<dbReference type="InterPro" id="IPR000209">
    <property type="entry name" value="Peptidase_S8/S53_dom"/>
</dbReference>
<dbReference type="PROSITE" id="PS00138">
    <property type="entry name" value="SUBTILASE_SER"/>
    <property type="match status" value="1"/>
</dbReference>
<dbReference type="InterPro" id="IPR002884">
    <property type="entry name" value="P_dom"/>
</dbReference>
<dbReference type="EC" id="3.4.21.62" evidence="5"/>
<dbReference type="InterPro" id="IPR036852">
    <property type="entry name" value="Peptidase_S8/S53_dom_sf"/>
</dbReference>
<dbReference type="PANTHER" id="PTHR42884">
    <property type="entry name" value="PROPROTEIN CONVERTASE SUBTILISIN/KEXIN-RELATED"/>
    <property type="match status" value="1"/>
</dbReference>
<dbReference type="InterPro" id="IPR015500">
    <property type="entry name" value="Peptidase_S8_subtilisin-rel"/>
</dbReference>
<reference evidence="10" key="1">
    <citation type="submission" date="2020-06" db="EMBL/GenBank/DDBJ databases">
        <authorList>
            <consortium name="Plant Systems Biology data submission"/>
        </authorList>
    </citation>
    <scope>NUCLEOTIDE SEQUENCE</scope>
    <source>
        <strain evidence="10">D6</strain>
    </source>
</reference>
<evidence type="ECO:0000256" key="3">
    <source>
        <dbReference type="ARBA" id="ARBA00022825"/>
    </source>
</evidence>
<keyword evidence="2 7" id="KW-0378">Hydrolase</keyword>
<evidence type="ECO:0000256" key="1">
    <source>
        <dbReference type="ARBA" id="ARBA00022670"/>
    </source>
</evidence>
<name>A0A9N8DFQ7_9STRA</name>
<dbReference type="PROSITE" id="PS51829">
    <property type="entry name" value="P_HOMO_B"/>
    <property type="match status" value="1"/>
</dbReference>
<evidence type="ECO:0000256" key="8">
    <source>
        <dbReference type="SAM" id="Phobius"/>
    </source>
</evidence>
<dbReference type="SUPFAM" id="SSF49785">
    <property type="entry name" value="Galactose-binding domain-like"/>
    <property type="match status" value="1"/>
</dbReference>
<dbReference type="Proteomes" id="UP001153069">
    <property type="component" value="Unassembled WGS sequence"/>
</dbReference>
<dbReference type="GO" id="GO:0016485">
    <property type="term" value="P:protein processing"/>
    <property type="evidence" value="ECO:0007669"/>
    <property type="project" value="TreeGrafter"/>
</dbReference>
<dbReference type="PROSITE" id="PS51892">
    <property type="entry name" value="SUBTILASE"/>
    <property type="match status" value="1"/>
</dbReference>
<evidence type="ECO:0000259" key="9">
    <source>
        <dbReference type="PROSITE" id="PS51829"/>
    </source>
</evidence>
<organism evidence="10 11">
    <name type="scientific">Seminavis robusta</name>
    <dbReference type="NCBI Taxonomy" id="568900"/>
    <lineage>
        <taxon>Eukaryota</taxon>
        <taxon>Sar</taxon>
        <taxon>Stramenopiles</taxon>
        <taxon>Ochrophyta</taxon>
        <taxon>Bacillariophyta</taxon>
        <taxon>Bacillariophyceae</taxon>
        <taxon>Bacillariophycidae</taxon>
        <taxon>Naviculales</taxon>
        <taxon>Naviculaceae</taxon>
        <taxon>Seminavis</taxon>
    </lineage>
</organism>
<proteinExistence type="inferred from homology"/>
<dbReference type="PANTHER" id="PTHR42884:SF14">
    <property type="entry name" value="NEUROENDOCRINE CONVERTASE 1"/>
    <property type="match status" value="1"/>
</dbReference>
<dbReference type="Gene3D" id="2.60.120.260">
    <property type="entry name" value="Galactose-binding domain-like"/>
    <property type="match status" value="1"/>
</dbReference>
<keyword evidence="3 7" id="KW-0720">Serine protease</keyword>
<evidence type="ECO:0000313" key="10">
    <source>
        <dbReference type="EMBL" id="CAB9501922.1"/>
    </source>
</evidence>
<evidence type="ECO:0000256" key="4">
    <source>
        <dbReference type="ARBA" id="ARBA00023529"/>
    </source>
</evidence>
<evidence type="ECO:0000256" key="5">
    <source>
        <dbReference type="ARBA" id="ARBA00023619"/>
    </source>
</evidence>
<dbReference type="Pfam" id="PF00082">
    <property type="entry name" value="Peptidase_S8"/>
    <property type="match status" value="1"/>
</dbReference>
<dbReference type="GO" id="GO:0016020">
    <property type="term" value="C:membrane"/>
    <property type="evidence" value="ECO:0007669"/>
    <property type="project" value="TreeGrafter"/>
</dbReference>
<dbReference type="EMBL" id="CAICTM010000121">
    <property type="protein sequence ID" value="CAB9501922.1"/>
    <property type="molecule type" value="Genomic_DNA"/>
</dbReference>
<dbReference type="GO" id="GO:0004252">
    <property type="term" value="F:serine-type endopeptidase activity"/>
    <property type="evidence" value="ECO:0007669"/>
    <property type="project" value="UniProtKB-UniRule"/>
</dbReference>
<dbReference type="OrthoDB" id="44525at2759"/>
<dbReference type="Gene3D" id="3.40.50.200">
    <property type="entry name" value="Peptidase S8/S53 domain"/>
    <property type="match status" value="1"/>
</dbReference>
<dbReference type="GO" id="GO:0005737">
    <property type="term" value="C:cytoplasm"/>
    <property type="evidence" value="ECO:0007669"/>
    <property type="project" value="UniProtKB-ARBA"/>
</dbReference>
<evidence type="ECO:0000256" key="7">
    <source>
        <dbReference type="PROSITE-ProRule" id="PRU01240"/>
    </source>
</evidence>
<feature type="active site" description="Charge relay system" evidence="6 7">
    <location>
        <position position="215"/>
    </location>
</feature>
<keyword evidence="8" id="KW-0812">Transmembrane</keyword>
<dbReference type="PRINTS" id="PR00723">
    <property type="entry name" value="SUBTILISIN"/>
</dbReference>
<protein>
    <recommendedName>
        <fullName evidence="5">subtilisin</fullName>
        <ecNumber evidence="5">3.4.21.62</ecNumber>
    </recommendedName>
</protein>
<feature type="transmembrane region" description="Helical" evidence="8">
    <location>
        <begin position="12"/>
        <end position="36"/>
    </location>
</feature>
<dbReference type="GO" id="GO:0012505">
    <property type="term" value="C:endomembrane system"/>
    <property type="evidence" value="ECO:0007669"/>
    <property type="project" value="UniProtKB-ARBA"/>
</dbReference>
<dbReference type="SUPFAM" id="SSF52743">
    <property type="entry name" value="Subtilisin-like"/>
    <property type="match status" value="1"/>
</dbReference>
<evidence type="ECO:0000256" key="6">
    <source>
        <dbReference type="PIRSR" id="PIRSR615500-1"/>
    </source>
</evidence>
<feature type="active site" description="Charge relay system" evidence="6 7">
    <location>
        <position position="246"/>
    </location>
</feature>
<keyword evidence="8" id="KW-1133">Transmembrane helix</keyword>
<keyword evidence="8" id="KW-0472">Membrane</keyword>
<comment type="catalytic activity">
    <reaction evidence="4">
        <text>Hydrolysis of proteins with broad specificity for peptide bonds, and a preference for a large uncharged residue in P1. Hydrolyzes peptide amides.</text>
        <dbReference type="EC" id="3.4.21.62"/>
    </reaction>
</comment>
<keyword evidence="1 7" id="KW-0645">Protease</keyword>
<keyword evidence="11" id="KW-1185">Reference proteome</keyword>
<sequence>MTCRAKMPLPVWIQQVVLIITMTIICVAVPCVAGIIDDDPIIGGNGQRQQQGGTNDDQDVDTYGWSTIVSTNSNFLQECFQDSESCRYEFDGKCDAGLSCPWNSDCFDCDTDPCREFDYDCTGCVGTAGCSWCPGDALCAGNGGWETGTFASVNKILSCPLPDDWKQSCSPTNSENVFSDPLYDAMAWSYQLINVEPVWRNTGLTGKGVHVRINDDGVDKYHPEFIKRFDEANSCQDHMPVYPDAHGTAMASLALAEADNDECAVGIAPGATVSSCTVLSNGGQVKLLEVGESLTHALDVVDISSNSWGPVPCKGKSRQRFLQQGNTTSSCPFLYNHSSNPCEACSDGLQSRCKQAVSLYCQSLYELDPAACQNYLDLWYECDYDPLPVNAGQALAKGTSQGRGGLGVIYVFAAGNQNKYAVDVNMDAFIQSRFTISVASVGKDGLHSSFSTPGEANLISAPGGDVENLSNNIVAKPGGGCHGQNGGTSFAAPTAAGVIALMLEQRPKLSWRDVQAILATTAQVVDSDDSSWVVNGAGLAHSTKYGFGMVTADAAVNVSSTWISWGDEQQIMLESGTIDLPIENDPSSGVASVLVVEDDVTGFVTESVAVYLDLDHFSRGDLLITLESPSGTVSVLHPGKRPEASVEAVHWKLTTLKNWMENPVGSWTLRIVDEKPSVEAEVGECLDYEFLYPVVSAWSGNVWRYRQCGDLSGVYCWDGTIFDEVVTEWRDENNGNISGADACCVCGGGVKVPEQQTLASWTMIIYGHYDGGETSTPVISRQDEP</sequence>
<evidence type="ECO:0000256" key="2">
    <source>
        <dbReference type="ARBA" id="ARBA00022801"/>
    </source>
</evidence>
<accession>A0A9N8DFQ7</accession>